<name>A0A834T9B6_9FABA</name>
<evidence type="ECO:0000313" key="1">
    <source>
        <dbReference type="EMBL" id="KAF7818108.1"/>
    </source>
</evidence>
<organism evidence="1 2">
    <name type="scientific">Senna tora</name>
    <dbReference type="NCBI Taxonomy" id="362788"/>
    <lineage>
        <taxon>Eukaryota</taxon>
        <taxon>Viridiplantae</taxon>
        <taxon>Streptophyta</taxon>
        <taxon>Embryophyta</taxon>
        <taxon>Tracheophyta</taxon>
        <taxon>Spermatophyta</taxon>
        <taxon>Magnoliopsida</taxon>
        <taxon>eudicotyledons</taxon>
        <taxon>Gunneridae</taxon>
        <taxon>Pentapetalae</taxon>
        <taxon>rosids</taxon>
        <taxon>fabids</taxon>
        <taxon>Fabales</taxon>
        <taxon>Fabaceae</taxon>
        <taxon>Caesalpinioideae</taxon>
        <taxon>Cassia clade</taxon>
        <taxon>Senna</taxon>
    </lineage>
</organism>
<protein>
    <submittedName>
        <fullName evidence="1">Uncharacterized protein</fullName>
    </submittedName>
</protein>
<evidence type="ECO:0000313" key="2">
    <source>
        <dbReference type="Proteomes" id="UP000634136"/>
    </source>
</evidence>
<keyword evidence="2" id="KW-1185">Reference proteome</keyword>
<gene>
    <name evidence="1" type="ORF">G2W53_023563</name>
</gene>
<comment type="caution">
    <text evidence="1">The sequence shown here is derived from an EMBL/GenBank/DDBJ whole genome shotgun (WGS) entry which is preliminary data.</text>
</comment>
<sequence length="40" mass="4538">MVVRQESLPKIEGLMWRKQDPYLNGEGRQLESGVGLSAQH</sequence>
<dbReference type="AlphaFoldDB" id="A0A834T9B6"/>
<dbReference type="Proteomes" id="UP000634136">
    <property type="component" value="Unassembled WGS sequence"/>
</dbReference>
<reference evidence="1" key="1">
    <citation type="submission" date="2020-09" db="EMBL/GenBank/DDBJ databases">
        <title>Genome-Enabled Discovery of Anthraquinone Biosynthesis in Senna tora.</title>
        <authorList>
            <person name="Kang S.-H."/>
            <person name="Pandey R.P."/>
            <person name="Lee C.-M."/>
            <person name="Sim J.-S."/>
            <person name="Jeong J.-T."/>
            <person name="Choi B.-S."/>
            <person name="Jung M."/>
            <person name="Ginzburg D."/>
            <person name="Zhao K."/>
            <person name="Won S.Y."/>
            <person name="Oh T.-J."/>
            <person name="Yu Y."/>
            <person name="Kim N.-H."/>
            <person name="Lee O.R."/>
            <person name="Lee T.-H."/>
            <person name="Bashyal P."/>
            <person name="Kim T.-S."/>
            <person name="Lee W.-H."/>
            <person name="Kawkins C."/>
            <person name="Kim C.-K."/>
            <person name="Kim J.S."/>
            <person name="Ahn B.O."/>
            <person name="Rhee S.Y."/>
            <person name="Sohng J.K."/>
        </authorList>
    </citation>
    <scope>NUCLEOTIDE SEQUENCE</scope>
    <source>
        <tissue evidence="1">Leaf</tissue>
    </source>
</reference>
<accession>A0A834T9B6</accession>
<dbReference type="EMBL" id="JAAIUW010000008">
    <property type="protein sequence ID" value="KAF7818108.1"/>
    <property type="molecule type" value="Genomic_DNA"/>
</dbReference>
<proteinExistence type="predicted"/>